<protein>
    <recommendedName>
        <fullName evidence="3">Serine aminopeptidase S33 domain-containing protein</fullName>
    </recommendedName>
</protein>
<gene>
    <name evidence="1" type="ORF">BUALT_Bualt16G0050400</name>
</gene>
<organism evidence="1 2">
    <name type="scientific">Buddleja alternifolia</name>
    <dbReference type="NCBI Taxonomy" id="168488"/>
    <lineage>
        <taxon>Eukaryota</taxon>
        <taxon>Viridiplantae</taxon>
        <taxon>Streptophyta</taxon>
        <taxon>Embryophyta</taxon>
        <taxon>Tracheophyta</taxon>
        <taxon>Spermatophyta</taxon>
        <taxon>Magnoliopsida</taxon>
        <taxon>eudicotyledons</taxon>
        <taxon>Gunneridae</taxon>
        <taxon>Pentapetalae</taxon>
        <taxon>asterids</taxon>
        <taxon>lamiids</taxon>
        <taxon>Lamiales</taxon>
        <taxon>Scrophulariaceae</taxon>
        <taxon>Buddlejeae</taxon>
        <taxon>Buddleja</taxon>
    </lineage>
</organism>
<dbReference type="GO" id="GO:0005829">
    <property type="term" value="C:cytosol"/>
    <property type="evidence" value="ECO:0007669"/>
    <property type="project" value="TreeGrafter"/>
</dbReference>
<comment type="caution">
    <text evidence="1">The sequence shown here is derived from an EMBL/GenBank/DDBJ whole genome shotgun (WGS) entry which is preliminary data.</text>
</comment>
<proteinExistence type="predicted"/>
<keyword evidence="2" id="KW-1185">Reference proteome</keyword>
<dbReference type="Gene3D" id="3.40.50.1820">
    <property type="entry name" value="alpha/beta hydrolase"/>
    <property type="match status" value="1"/>
</dbReference>
<dbReference type="SUPFAM" id="SSF53474">
    <property type="entry name" value="alpha/beta-Hydrolases"/>
    <property type="match status" value="1"/>
</dbReference>
<evidence type="ECO:0000313" key="2">
    <source>
        <dbReference type="Proteomes" id="UP000826271"/>
    </source>
</evidence>
<dbReference type="PANTHER" id="PTHR42886">
    <property type="entry name" value="RE40534P-RELATED"/>
    <property type="match status" value="1"/>
</dbReference>
<dbReference type="PANTHER" id="PTHR42886:SF53">
    <property type="entry name" value="ALPHA_BETA-HYDROLASES SUPERFAMILY PROTEIN"/>
    <property type="match status" value="1"/>
</dbReference>
<dbReference type="InterPro" id="IPR029058">
    <property type="entry name" value="AB_hydrolase_fold"/>
</dbReference>
<dbReference type="AlphaFoldDB" id="A0AAV6WB04"/>
<dbReference type="Proteomes" id="UP000826271">
    <property type="component" value="Unassembled WGS sequence"/>
</dbReference>
<reference evidence="1" key="1">
    <citation type="submission" date="2019-10" db="EMBL/GenBank/DDBJ databases">
        <authorList>
            <person name="Zhang R."/>
            <person name="Pan Y."/>
            <person name="Wang J."/>
            <person name="Ma R."/>
            <person name="Yu S."/>
        </authorList>
    </citation>
    <scope>NUCLEOTIDE SEQUENCE</scope>
    <source>
        <strain evidence="1">LA-IB0</strain>
        <tissue evidence="1">Leaf</tissue>
    </source>
</reference>
<accession>A0AAV6WB04</accession>
<evidence type="ECO:0008006" key="3">
    <source>
        <dbReference type="Google" id="ProtNLM"/>
    </source>
</evidence>
<name>A0AAV6WB04_9LAMI</name>
<evidence type="ECO:0000313" key="1">
    <source>
        <dbReference type="EMBL" id="KAG8367224.1"/>
    </source>
</evidence>
<dbReference type="EMBL" id="WHWC01000016">
    <property type="protein sequence ID" value="KAG8367224.1"/>
    <property type="molecule type" value="Genomic_DNA"/>
</dbReference>
<sequence>MGDVTYQRLIVDHRVEHREEFLLPHMLLLDEYFSCSNSYVNVLVLYLVKKRQLGSISNAFCIRRDGCVKWKLRFHSYNGFAAMQQKITIQNKRGEKLVGVLHDTGSEKIAVLCHGFQSTKVKRSVLVSIFVSIYPGTQYHCQPCLAAVLGNEGIRAFCFDFSGNGECEGIFEYGNYLSETEDLRAVIEYFSGLKRSTVVVLGHSKGI</sequence>